<protein>
    <submittedName>
        <fullName evidence="2">Uncharacterized protein</fullName>
    </submittedName>
</protein>
<dbReference type="EMBL" id="FNBD01000002">
    <property type="protein sequence ID" value="SDE61294.1"/>
    <property type="molecule type" value="Genomic_DNA"/>
</dbReference>
<keyword evidence="3" id="KW-1185">Reference proteome</keyword>
<proteinExistence type="predicted"/>
<gene>
    <name evidence="2" type="ORF">SAMN04487992_102235</name>
</gene>
<feature type="chain" id="PRO_5010172242" evidence="1">
    <location>
        <begin position="25"/>
        <end position="81"/>
    </location>
</feature>
<dbReference type="AlphaFoldDB" id="A0A1G7EC56"/>
<dbReference type="Proteomes" id="UP000182114">
    <property type="component" value="Unassembled WGS sequence"/>
</dbReference>
<keyword evidence="1" id="KW-0732">Signal</keyword>
<accession>A0A1G7EC56</accession>
<name>A0A1G7EC56_9FLAO</name>
<evidence type="ECO:0000256" key="1">
    <source>
        <dbReference type="SAM" id="SignalP"/>
    </source>
</evidence>
<dbReference type="InterPro" id="IPR045391">
    <property type="entry name" value="DUF6520"/>
</dbReference>
<reference evidence="3" key="1">
    <citation type="submission" date="2016-10" db="EMBL/GenBank/DDBJ databases">
        <authorList>
            <person name="Varghese N."/>
            <person name="Submissions S."/>
        </authorList>
    </citation>
    <scope>NUCLEOTIDE SEQUENCE [LARGE SCALE GENOMIC DNA]</scope>
    <source>
        <strain evidence="3">DSM 24729</strain>
    </source>
</reference>
<evidence type="ECO:0000313" key="3">
    <source>
        <dbReference type="Proteomes" id="UP000182114"/>
    </source>
</evidence>
<organism evidence="2 3">
    <name type="scientific">Cellulophaga baltica</name>
    <dbReference type="NCBI Taxonomy" id="76594"/>
    <lineage>
        <taxon>Bacteria</taxon>
        <taxon>Pseudomonadati</taxon>
        <taxon>Bacteroidota</taxon>
        <taxon>Flavobacteriia</taxon>
        <taxon>Flavobacteriales</taxon>
        <taxon>Flavobacteriaceae</taxon>
        <taxon>Cellulophaga</taxon>
    </lineage>
</organism>
<evidence type="ECO:0000313" key="2">
    <source>
        <dbReference type="EMBL" id="SDE61294.1"/>
    </source>
</evidence>
<feature type="signal peptide" evidence="1">
    <location>
        <begin position="1"/>
        <end position="24"/>
    </location>
</feature>
<dbReference type="Pfam" id="PF20130">
    <property type="entry name" value="DUF6520"/>
    <property type="match status" value="1"/>
</dbReference>
<dbReference type="RefSeq" id="WP_074537523.1">
    <property type="nucleotide sequence ID" value="NZ_FNBD01000002.1"/>
</dbReference>
<sequence length="81" mass="8807">MKKSFFKIILPAFAILMAISLSFATTSEEVASPAYYDHPVLGAQPVPGGSDCPQTGTIECMYGEFPIYADEGLSIKLFIRN</sequence>